<accession>A0A9P4TYN7</accession>
<dbReference type="GO" id="GO:0098771">
    <property type="term" value="P:inorganic ion homeostasis"/>
    <property type="evidence" value="ECO:0007669"/>
    <property type="project" value="UniProtKB-ARBA"/>
</dbReference>
<evidence type="ECO:0000313" key="10">
    <source>
        <dbReference type="EMBL" id="KAF2431614.1"/>
    </source>
</evidence>
<dbReference type="SUPFAM" id="SSF161111">
    <property type="entry name" value="Cation efflux protein transmembrane domain-like"/>
    <property type="match status" value="1"/>
</dbReference>
<feature type="transmembrane region" description="Helical" evidence="7">
    <location>
        <begin position="306"/>
        <end position="330"/>
    </location>
</feature>
<evidence type="ECO:0000256" key="5">
    <source>
        <dbReference type="ARBA" id="ARBA00023136"/>
    </source>
</evidence>
<dbReference type="AlphaFoldDB" id="A0A9P4TYN7"/>
<dbReference type="SUPFAM" id="SSF160240">
    <property type="entry name" value="Cation efflux protein cytoplasmic domain-like"/>
    <property type="match status" value="1"/>
</dbReference>
<dbReference type="InterPro" id="IPR058533">
    <property type="entry name" value="Cation_efflux_TM"/>
</dbReference>
<feature type="transmembrane region" description="Helical" evidence="7">
    <location>
        <begin position="271"/>
        <end position="294"/>
    </location>
</feature>
<dbReference type="GO" id="GO:0016020">
    <property type="term" value="C:membrane"/>
    <property type="evidence" value="ECO:0007669"/>
    <property type="project" value="UniProtKB-SubCell"/>
</dbReference>
<comment type="caution">
    <text evidence="10">The sequence shown here is derived from an EMBL/GenBank/DDBJ whole genome shotgun (WGS) entry which is preliminary data.</text>
</comment>
<dbReference type="Gene3D" id="1.20.1510.10">
    <property type="entry name" value="Cation efflux protein transmembrane domain"/>
    <property type="match status" value="1"/>
</dbReference>
<keyword evidence="3 7" id="KW-0812">Transmembrane</keyword>
<evidence type="ECO:0000256" key="7">
    <source>
        <dbReference type="SAM" id="Phobius"/>
    </source>
</evidence>
<dbReference type="InterPro" id="IPR050291">
    <property type="entry name" value="CDF_Transporter"/>
</dbReference>
<dbReference type="PANTHER" id="PTHR43840">
    <property type="entry name" value="MITOCHONDRIAL METAL TRANSPORTER 1-RELATED"/>
    <property type="match status" value="1"/>
</dbReference>
<evidence type="ECO:0000256" key="3">
    <source>
        <dbReference type="ARBA" id="ARBA00022692"/>
    </source>
</evidence>
<evidence type="ECO:0000256" key="1">
    <source>
        <dbReference type="ARBA" id="ARBA00004141"/>
    </source>
</evidence>
<evidence type="ECO:0000313" key="11">
    <source>
        <dbReference type="Proteomes" id="UP000800235"/>
    </source>
</evidence>
<gene>
    <name evidence="10" type="ORF">EJ08DRAFT_587236</name>
</gene>
<dbReference type="InterPro" id="IPR002524">
    <property type="entry name" value="Cation_efflux"/>
</dbReference>
<dbReference type="Pfam" id="PF01545">
    <property type="entry name" value="Cation_efflux"/>
    <property type="match status" value="1"/>
</dbReference>
<dbReference type="OrthoDB" id="78296at2759"/>
<dbReference type="Gene3D" id="3.30.70.1350">
    <property type="entry name" value="Cation efflux protein, cytoplasmic domain"/>
    <property type="match status" value="1"/>
</dbReference>
<feature type="compositionally biased region" description="Polar residues" evidence="6">
    <location>
        <begin position="24"/>
        <end position="38"/>
    </location>
</feature>
<dbReference type="GO" id="GO:0008324">
    <property type="term" value="F:monoatomic cation transmembrane transporter activity"/>
    <property type="evidence" value="ECO:0007669"/>
    <property type="project" value="InterPro"/>
</dbReference>
<comment type="subcellular location">
    <subcellularLocation>
        <location evidence="1">Membrane</location>
        <topology evidence="1">Multi-pass membrane protein</topology>
    </subcellularLocation>
</comment>
<proteinExistence type="predicted"/>
<dbReference type="GO" id="GO:0030003">
    <property type="term" value="P:intracellular monoatomic cation homeostasis"/>
    <property type="evidence" value="ECO:0007669"/>
    <property type="project" value="UniProtKB-ARBA"/>
</dbReference>
<dbReference type="FunFam" id="1.20.1510.10:FF:000005">
    <property type="entry name" value="Putative Cation diffusion facilitator 1"/>
    <property type="match status" value="1"/>
</dbReference>
<dbReference type="InterPro" id="IPR027469">
    <property type="entry name" value="Cation_efflux_TMD_sf"/>
</dbReference>
<feature type="transmembrane region" description="Helical" evidence="7">
    <location>
        <begin position="376"/>
        <end position="398"/>
    </location>
</feature>
<dbReference type="InterPro" id="IPR027470">
    <property type="entry name" value="Cation_efflux_CTD"/>
</dbReference>
<evidence type="ECO:0000256" key="6">
    <source>
        <dbReference type="SAM" id="MobiDB-lite"/>
    </source>
</evidence>
<reference evidence="10" key="1">
    <citation type="journal article" date="2020" name="Stud. Mycol.">
        <title>101 Dothideomycetes genomes: a test case for predicting lifestyles and emergence of pathogens.</title>
        <authorList>
            <person name="Haridas S."/>
            <person name="Albert R."/>
            <person name="Binder M."/>
            <person name="Bloem J."/>
            <person name="Labutti K."/>
            <person name="Salamov A."/>
            <person name="Andreopoulos B."/>
            <person name="Baker S."/>
            <person name="Barry K."/>
            <person name="Bills G."/>
            <person name="Bluhm B."/>
            <person name="Cannon C."/>
            <person name="Castanera R."/>
            <person name="Culley D."/>
            <person name="Daum C."/>
            <person name="Ezra D."/>
            <person name="Gonzalez J."/>
            <person name="Henrissat B."/>
            <person name="Kuo A."/>
            <person name="Liang C."/>
            <person name="Lipzen A."/>
            <person name="Lutzoni F."/>
            <person name="Magnuson J."/>
            <person name="Mondo S."/>
            <person name="Nolan M."/>
            <person name="Ohm R."/>
            <person name="Pangilinan J."/>
            <person name="Park H.-J."/>
            <person name="Ramirez L."/>
            <person name="Alfaro M."/>
            <person name="Sun H."/>
            <person name="Tritt A."/>
            <person name="Yoshinaga Y."/>
            <person name="Zwiers L.-H."/>
            <person name="Turgeon B."/>
            <person name="Goodwin S."/>
            <person name="Spatafora J."/>
            <person name="Crous P."/>
            <person name="Grigoriev I."/>
        </authorList>
    </citation>
    <scope>NUCLEOTIDE SEQUENCE</scope>
    <source>
        <strain evidence="10">CBS 130266</strain>
    </source>
</reference>
<dbReference type="FunFam" id="3.30.70.1350:FF:000003">
    <property type="entry name" value="Cation diffusion facilitator 1"/>
    <property type="match status" value="1"/>
</dbReference>
<protein>
    <submittedName>
        <fullName evidence="10">Cation diffusion facilitator 1</fullName>
    </submittedName>
</protein>
<evidence type="ECO:0000259" key="8">
    <source>
        <dbReference type="Pfam" id="PF01545"/>
    </source>
</evidence>
<dbReference type="InterPro" id="IPR036837">
    <property type="entry name" value="Cation_efflux_CTD_sf"/>
</dbReference>
<feature type="transmembrane region" description="Helical" evidence="7">
    <location>
        <begin position="229"/>
        <end position="250"/>
    </location>
</feature>
<dbReference type="Pfam" id="PF16916">
    <property type="entry name" value="ZT_dimer"/>
    <property type="match status" value="1"/>
</dbReference>
<evidence type="ECO:0000256" key="2">
    <source>
        <dbReference type="ARBA" id="ARBA00022448"/>
    </source>
</evidence>
<name>A0A9P4TYN7_9PEZI</name>
<feature type="domain" description="Cation efflux protein transmembrane" evidence="8">
    <location>
        <begin position="207"/>
        <end position="398"/>
    </location>
</feature>
<keyword evidence="2" id="KW-0813">Transport</keyword>
<dbReference type="EMBL" id="MU007031">
    <property type="protein sequence ID" value="KAF2431614.1"/>
    <property type="molecule type" value="Genomic_DNA"/>
</dbReference>
<dbReference type="PANTHER" id="PTHR43840:SF12">
    <property type="entry name" value="CATION DIFFUSION FACILITATOR 1 (AFU_ORTHOLOGUE AFUA_1G14440)"/>
    <property type="match status" value="1"/>
</dbReference>
<evidence type="ECO:0000259" key="9">
    <source>
        <dbReference type="Pfam" id="PF16916"/>
    </source>
</evidence>
<keyword evidence="4 7" id="KW-1133">Transmembrane helix</keyword>
<feature type="region of interest" description="Disordered" evidence="6">
    <location>
        <begin position="12"/>
        <end position="120"/>
    </location>
</feature>
<evidence type="ECO:0000256" key="4">
    <source>
        <dbReference type="ARBA" id="ARBA00022989"/>
    </source>
</evidence>
<dbReference type="NCBIfam" id="TIGR01297">
    <property type="entry name" value="CDF"/>
    <property type="match status" value="1"/>
</dbReference>
<feature type="domain" description="Cation efflux protein cytoplasmic" evidence="9">
    <location>
        <begin position="419"/>
        <end position="478"/>
    </location>
</feature>
<keyword evidence="11" id="KW-1185">Reference proteome</keyword>
<sequence length="493" mass="55656">MSETDLRYAISMHPIAHRLHTPREQSPAQRISSPNTSDNHNHNQQQQQHSAWSPPPARKGGHSTSYEATTPDGEEADPVVARHHAERQHSQQQEEQQDVERQNGVQYSPQNDPFELSSKIKSPLEIELMKANTSKKRKDESRKPCGIQVPIYGTGKGKWQAKKLQSFYESQNENIERLLKPVDDHREEAKKLEGDTHLKYQIAVYGSFAANVILAGLQLYAAISSKSLSLFTTMADALFDPLSNVTLMLANRAAKRVDARKYPSGKARIETAGNIFFCFLMCAVSLIIIVQAIQELVEGSKTLVKPFYLTSIIAVGVAFSTKLALFLYCFALRNIYSQIRILWEDHRNDLIINGFGIMTSVMGSYVRWWIDPIGAIGLSALIIFLWMRTAVSEFKLLIGVSAETHMLQLITYISMTHSDSILQIDTVRAYHSGPRLIVEVDVVMDPSASLKFTHDTAEDLQIKLENLPNVERAYVHVDYETDHAPEHFLKKEL</sequence>
<dbReference type="Proteomes" id="UP000800235">
    <property type="component" value="Unassembled WGS sequence"/>
</dbReference>
<feature type="transmembrane region" description="Helical" evidence="7">
    <location>
        <begin position="202"/>
        <end position="223"/>
    </location>
</feature>
<organism evidence="10 11">
    <name type="scientific">Tothia fuscella</name>
    <dbReference type="NCBI Taxonomy" id="1048955"/>
    <lineage>
        <taxon>Eukaryota</taxon>
        <taxon>Fungi</taxon>
        <taxon>Dikarya</taxon>
        <taxon>Ascomycota</taxon>
        <taxon>Pezizomycotina</taxon>
        <taxon>Dothideomycetes</taxon>
        <taxon>Pleosporomycetidae</taxon>
        <taxon>Venturiales</taxon>
        <taxon>Cylindrosympodiaceae</taxon>
        <taxon>Tothia</taxon>
    </lineage>
</organism>
<keyword evidence="5 7" id="KW-0472">Membrane</keyword>